<organism evidence="3 4">
    <name type="scientific">Acetitomaculum ruminis DSM 5522</name>
    <dbReference type="NCBI Taxonomy" id="1120918"/>
    <lineage>
        <taxon>Bacteria</taxon>
        <taxon>Bacillati</taxon>
        <taxon>Bacillota</taxon>
        <taxon>Clostridia</taxon>
        <taxon>Lachnospirales</taxon>
        <taxon>Lachnospiraceae</taxon>
        <taxon>Acetitomaculum</taxon>
    </lineage>
</organism>
<dbReference type="STRING" id="1120918.SAMN05216249_103156"/>
<evidence type="ECO:0000256" key="1">
    <source>
        <dbReference type="SAM" id="MobiDB-lite"/>
    </source>
</evidence>
<feature type="compositionally biased region" description="Acidic residues" evidence="1">
    <location>
        <begin position="44"/>
        <end position="66"/>
    </location>
</feature>
<dbReference type="PROSITE" id="PS51257">
    <property type="entry name" value="PROKAR_LIPOPROTEIN"/>
    <property type="match status" value="1"/>
</dbReference>
<evidence type="ECO:0000256" key="2">
    <source>
        <dbReference type="SAM" id="SignalP"/>
    </source>
</evidence>
<protein>
    <recommendedName>
        <fullName evidence="5">DUF4767 domain-containing protein</fullName>
    </recommendedName>
</protein>
<feature type="chain" id="PRO_5038763728" description="DUF4767 domain-containing protein" evidence="2">
    <location>
        <begin position="21"/>
        <end position="240"/>
    </location>
</feature>
<dbReference type="EMBL" id="FOJY01000003">
    <property type="protein sequence ID" value="SFA84973.1"/>
    <property type="molecule type" value="Genomic_DNA"/>
</dbReference>
<reference evidence="3 4" key="1">
    <citation type="submission" date="2016-10" db="EMBL/GenBank/DDBJ databases">
        <authorList>
            <person name="de Groot N.N."/>
        </authorList>
    </citation>
    <scope>NUCLEOTIDE SEQUENCE [LARGE SCALE GENOMIC DNA]</scope>
    <source>
        <strain evidence="3 4">DSM 5522</strain>
    </source>
</reference>
<proteinExistence type="predicted"/>
<dbReference type="Proteomes" id="UP000198838">
    <property type="component" value="Unassembled WGS sequence"/>
</dbReference>
<keyword evidence="2" id="KW-0732">Signal</keyword>
<gene>
    <name evidence="3" type="ORF">SAMN05216249_103156</name>
</gene>
<evidence type="ECO:0000313" key="3">
    <source>
        <dbReference type="EMBL" id="SFA84973.1"/>
    </source>
</evidence>
<name>A0A1I0WAD0_9FIRM</name>
<evidence type="ECO:0008006" key="5">
    <source>
        <dbReference type="Google" id="ProtNLM"/>
    </source>
</evidence>
<dbReference type="OrthoDB" id="2061346at2"/>
<evidence type="ECO:0000313" key="4">
    <source>
        <dbReference type="Proteomes" id="UP000198838"/>
    </source>
</evidence>
<dbReference type="RefSeq" id="WP_092870648.1">
    <property type="nucleotide sequence ID" value="NZ_FOJY01000003.1"/>
</dbReference>
<sequence length="240" mass="27684">MKKRTVLALLIAVTSLSVLSGCNKNEFLADKKDNIANSNKEEFSDTYEEYEDEYSDYSEPSEEDSSDSYSTSSVDVEEYYNRTSEILSKTDVDSSPNQVSEKQAKKDFADRGFKDFPIMTCYDAKGNFEDKEDISESSDEIHPSYIMYYYTADKNLWVIYETNGQFQAYPTFYFFAKSEKNENVKDMILCESESINVHIPDNNQFYDIIPNGTDCVVRKVDRIDADYISSLTEEDIDGLW</sequence>
<dbReference type="AlphaFoldDB" id="A0A1I0WAD0"/>
<keyword evidence="4" id="KW-1185">Reference proteome</keyword>
<feature type="region of interest" description="Disordered" evidence="1">
    <location>
        <begin position="38"/>
        <end position="75"/>
    </location>
</feature>
<feature type="signal peptide" evidence="2">
    <location>
        <begin position="1"/>
        <end position="20"/>
    </location>
</feature>
<accession>A0A1I0WAD0</accession>